<keyword evidence="2" id="KW-1185">Reference proteome</keyword>
<organism evidence="1 2">
    <name type="scientific">Halapricum salinum</name>
    <dbReference type="NCBI Taxonomy" id="1457250"/>
    <lineage>
        <taxon>Archaea</taxon>
        <taxon>Methanobacteriati</taxon>
        <taxon>Methanobacteriota</taxon>
        <taxon>Stenosarchaea group</taxon>
        <taxon>Halobacteria</taxon>
        <taxon>Halobacteriales</taxon>
        <taxon>Haloarculaceae</taxon>
        <taxon>Halapricum</taxon>
    </lineage>
</organism>
<proteinExistence type="predicted"/>
<reference evidence="1 2" key="1">
    <citation type="journal article" date="2019" name="Nat. Commun.">
        <title>A new type of DNA phosphorothioation-based antiviral system in archaea.</title>
        <authorList>
            <person name="Xiong L."/>
            <person name="Liu S."/>
            <person name="Chen S."/>
            <person name="Xiao Y."/>
            <person name="Zhu B."/>
            <person name="Gao Y."/>
            <person name="Zhang Y."/>
            <person name="Chen B."/>
            <person name="Luo J."/>
            <person name="Deng Z."/>
            <person name="Chen X."/>
            <person name="Wang L."/>
            <person name="Chen S."/>
        </authorList>
    </citation>
    <scope>NUCLEOTIDE SEQUENCE [LARGE SCALE GENOMIC DNA]</scope>
    <source>
        <strain evidence="1 2">CBA1105</strain>
    </source>
</reference>
<dbReference type="EMBL" id="CP031310">
    <property type="protein sequence ID" value="QCC51462.1"/>
    <property type="molecule type" value="Genomic_DNA"/>
</dbReference>
<name>A0A4D6HEI4_9EURY</name>
<dbReference type="STRING" id="1457250.GCA_000755225_01000"/>
<dbReference type="KEGG" id="hsn:DV733_09515"/>
<dbReference type="GeneID" id="39848102"/>
<dbReference type="Proteomes" id="UP000296706">
    <property type="component" value="Chromosome"/>
</dbReference>
<evidence type="ECO:0000313" key="1">
    <source>
        <dbReference type="EMBL" id="QCC51462.1"/>
    </source>
</evidence>
<evidence type="ECO:0000313" key="2">
    <source>
        <dbReference type="Proteomes" id="UP000296706"/>
    </source>
</evidence>
<dbReference type="AlphaFoldDB" id="A0A4D6HEI4"/>
<accession>A0A4D6HEI4</accession>
<protein>
    <recommendedName>
        <fullName evidence="3">GIY-YIG domain-containing protein</fullName>
    </recommendedName>
</protein>
<sequence length="254" mass="29195">MNVESIRSTFRHTLDDCIYEVYALKCEPEWQLPLLYEPRLSLKSRDYPLTEVPKYAFRHRYYHQATVYDAAVPREKREHIPSWKVFADAANTVYYVGRTEAFNSRLNEHQSGTGSNLTAEATVQKVAIRQQYPQNLKERIVEALADDIDSRESARELAASMGVGTEAKLNTKATELRELRECIQNSRTIVTLEEAAELADDYSLSAVEECVTDARTKRRDAERELAQNLLRLPHSDEGTREINVADIDSFAYWN</sequence>
<dbReference type="RefSeq" id="WP_049994928.1">
    <property type="nucleotide sequence ID" value="NZ_CP031310.1"/>
</dbReference>
<gene>
    <name evidence="1" type="ORF">DV733_09515</name>
</gene>
<evidence type="ECO:0008006" key="3">
    <source>
        <dbReference type="Google" id="ProtNLM"/>
    </source>
</evidence>